<evidence type="ECO:0000313" key="3">
    <source>
        <dbReference type="Proteomes" id="UP000571084"/>
    </source>
</evidence>
<evidence type="ECO:0000259" key="1">
    <source>
        <dbReference type="Pfam" id="PF13577"/>
    </source>
</evidence>
<organism evidence="2 3">
    <name type="scientific">Glaciimonas immobilis</name>
    <dbReference type="NCBI Taxonomy" id="728004"/>
    <lineage>
        <taxon>Bacteria</taxon>
        <taxon>Pseudomonadati</taxon>
        <taxon>Pseudomonadota</taxon>
        <taxon>Betaproteobacteria</taxon>
        <taxon>Burkholderiales</taxon>
        <taxon>Oxalobacteraceae</taxon>
        <taxon>Glaciimonas</taxon>
    </lineage>
</organism>
<protein>
    <recommendedName>
        <fullName evidence="1">SnoaL-like domain-containing protein</fullName>
    </recommendedName>
</protein>
<reference evidence="2 3" key="1">
    <citation type="submission" date="2020-08" db="EMBL/GenBank/DDBJ databases">
        <title>Genomic Encyclopedia of Type Strains, Phase IV (KMG-IV): sequencing the most valuable type-strain genomes for metagenomic binning, comparative biology and taxonomic classification.</title>
        <authorList>
            <person name="Goeker M."/>
        </authorList>
    </citation>
    <scope>NUCLEOTIDE SEQUENCE [LARGE SCALE GENOMIC DNA]</scope>
    <source>
        <strain evidence="2 3">DSM 23240</strain>
    </source>
</reference>
<name>A0A840RTH4_9BURK</name>
<dbReference type="AlphaFoldDB" id="A0A840RTH4"/>
<gene>
    <name evidence="2" type="ORF">HNR39_001682</name>
</gene>
<dbReference type="InterPro" id="IPR037401">
    <property type="entry name" value="SnoaL-like"/>
</dbReference>
<dbReference type="InterPro" id="IPR032710">
    <property type="entry name" value="NTF2-like_dom_sf"/>
</dbReference>
<comment type="caution">
    <text evidence="2">The sequence shown here is derived from an EMBL/GenBank/DDBJ whole genome shotgun (WGS) entry which is preliminary data.</text>
</comment>
<dbReference type="SUPFAM" id="SSF54427">
    <property type="entry name" value="NTF2-like"/>
    <property type="match status" value="1"/>
</dbReference>
<dbReference type="Pfam" id="PF13577">
    <property type="entry name" value="SnoaL_4"/>
    <property type="match status" value="1"/>
</dbReference>
<dbReference type="RefSeq" id="WP_168056218.1">
    <property type="nucleotide sequence ID" value="NZ_JAAOZT010000009.1"/>
</dbReference>
<accession>A0A840RTH4</accession>
<dbReference type="CDD" id="cd00531">
    <property type="entry name" value="NTF2_like"/>
    <property type="match status" value="1"/>
</dbReference>
<evidence type="ECO:0000313" key="2">
    <source>
        <dbReference type="EMBL" id="MBB5199850.1"/>
    </source>
</evidence>
<feature type="domain" description="SnoaL-like" evidence="1">
    <location>
        <begin position="14"/>
        <end position="132"/>
    </location>
</feature>
<sequence>MTTDAIQTLPGCIQLTHQLFYFLDESKYDALVALFEREGKWHRQGEVLAGHAQIMHAMSKRPTTQRIRHVITNSFIESQSQDMVHLVAYMVAYRFDDGSLHVGPIEITQPSHLSLVRVAMRQTDGDWKIAELTLTPEFKFVR</sequence>
<dbReference type="Proteomes" id="UP000571084">
    <property type="component" value="Unassembled WGS sequence"/>
</dbReference>
<proteinExistence type="predicted"/>
<dbReference type="EMBL" id="JACHHQ010000003">
    <property type="protein sequence ID" value="MBB5199850.1"/>
    <property type="molecule type" value="Genomic_DNA"/>
</dbReference>
<keyword evidence="3" id="KW-1185">Reference proteome</keyword>
<dbReference type="Gene3D" id="3.10.450.50">
    <property type="match status" value="1"/>
</dbReference>